<evidence type="ECO:0000313" key="1">
    <source>
        <dbReference type="EMBL" id="GAH13831.1"/>
    </source>
</evidence>
<comment type="caution">
    <text evidence="1">The sequence shown here is derived from an EMBL/GenBank/DDBJ whole genome shotgun (WGS) entry which is preliminary data.</text>
</comment>
<accession>X1CZ64</accession>
<dbReference type="EMBL" id="BART01035374">
    <property type="protein sequence ID" value="GAH13831.1"/>
    <property type="molecule type" value="Genomic_DNA"/>
</dbReference>
<proteinExistence type="predicted"/>
<feature type="non-terminal residue" evidence="1">
    <location>
        <position position="31"/>
    </location>
</feature>
<organism evidence="1">
    <name type="scientific">marine sediment metagenome</name>
    <dbReference type="NCBI Taxonomy" id="412755"/>
    <lineage>
        <taxon>unclassified sequences</taxon>
        <taxon>metagenomes</taxon>
        <taxon>ecological metagenomes</taxon>
    </lineage>
</organism>
<sequence length="31" mass="3613">MSYVVFIETLKVVVTKKRLKFLVLIGNCEIK</sequence>
<reference evidence="1" key="1">
    <citation type="journal article" date="2014" name="Front. Microbiol.">
        <title>High frequency of phylogenetically diverse reductive dehalogenase-homologous genes in deep subseafloor sedimentary metagenomes.</title>
        <authorList>
            <person name="Kawai M."/>
            <person name="Futagami T."/>
            <person name="Toyoda A."/>
            <person name="Takaki Y."/>
            <person name="Nishi S."/>
            <person name="Hori S."/>
            <person name="Arai W."/>
            <person name="Tsubouchi T."/>
            <person name="Morono Y."/>
            <person name="Uchiyama I."/>
            <person name="Ito T."/>
            <person name="Fujiyama A."/>
            <person name="Inagaki F."/>
            <person name="Takami H."/>
        </authorList>
    </citation>
    <scope>NUCLEOTIDE SEQUENCE</scope>
    <source>
        <strain evidence="1">Expedition CK06-06</strain>
    </source>
</reference>
<protein>
    <submittedName>
        <fullName evidence="1">Uncharacterized protein</fullName>
    </submittedName>
</protein>
<gene>
    <name evidence="1" type="ORF">S01H4_60115</name>
</gene>
<name>X1CZ64_9ZZZZ</name>
<dbReference type="AlphaFoldDB" id="X1CZ64"/>